<evidence type="ECO:0000256" key="2">
    <source>
        <dbReference type="ARBA" id="ARBA00009533"/>
    </source>
</evidence>
<dbReference type="Pfam" id="PF00282">
    <property type="entry name" value="Pyridoxal_deC"/>
    <property type="match status" value="3"/>
</dbReference>
<dbReference type="Gene3D" id="1.20.1340.10">
    <property type="entry name" value="dopa decarboxylase, N-terminal domain"/>
    <property type="match status" value="1"/>
</dbReference>
<sequence>MNVNEFRQYGGQMIDVVANYWETLRKRVPLPDVKPGYINELVPQDPPVTSEPWEKIFDDINKAIVNCNTHWQHPNFFAYFPTGISYQSIMGDILSGGLASIGFSWQSSPSMTELEISMTNWLAKALQLPVEFLNSKTGAGVGIIQSTASDATYVAILAARGRVIERIKASEGDTSNELEVISDNSGELCYYPYHDATVITKLVAYCSDQAHSSVEKGVMLAGMRLRKLKTVRGGHFDNFSVTASILEEAIMIDRKNGLVPFIFIMTLGTTSTCAVDPVDELAPICRRENIWIHIDSAYAGNLFKLISNKKRKKENEMKKFKEKDLRAFLLCPEYRYLSRGFEYIDSFNMNAHKALPINFDCSPMWFRNGKEIMKYFAVNPIYLKHNKTAVDYRVISLHNLHFQIALGRRFRSLKIWFVLRNFGIDGLQKHLRKMIELAKNFEELIQKDTLFELFVPRTWGLVCFRLKDSTNEMNEELSRRINEDRRIHVVASVVHEVYFLRLAACSELTTHEDIRQAHAIIHNFAEDVRKDMKQ</sequence>
<evidence type="ECO:0000256" key="10">
    <source>
        <dbReference type="ARBA" id="ARBA00041275"/>
    </source>
</evidence>
<dbReference type="InterPro" id="IPR015422">
    <property type="entry name" value="PyrdxlP-dep_Trfase_small"/>
</dbReference>
<dbReference type="InterPro" id="IPR015424">
    <property type="entry name" value="PyrdxlP-dep_Trfase"/>
</dbReference>
<evidence type="ECO:0000256" key="4">
    <source>
        <dbReference type="ARBA" id="ARBA00022584"/>
    </source>
</evidence>
<proteinExistence type="inferred from homology"/>
<keyword evidence="4" id="KW-0127">Catecholamine biosynthesis</keyword>
<keyword evidence="12" id="KW-1185">Reference proteome</keyword>
<keyword evidence="5" id="KW-0210">Decarboxylase</keyword>
<dbReference type="GO" id="GO:0030170">
    <property type="term" value="F:pyridoxal phosphate binding"/>
    <property type="evidence" value="ECO:0007669"/>
    <property type="project" value="InterPro"/>
</dbReference>
<keyword evidence="6 11" id="KW-0663">Pyridoxal phosphate</keyword>
<evidence type="ECO:0000256" key="9">
    <source>
        <dbReference type="ARBA" id="ARBA00040968"/>
    </source>
</evidence>
<dbReference type="STRING" id="1147741.A0A0R3RUF3"/>
<dbReference type="PRINTS" id="PR00800">
    <property type="entry name" value="YHDCRBOXLASE"/>
</dbReference>
<evidence type="ECO:0000256" key="11">
    <source>
        <dbReference type="RuleBase" id="RU000382"/>
    </source>
</evidence>
<dbReference type="Gene3D" id="3.40.640.10">
    <property type="entry name" value="Type I PLP-dependent aspartate aminotransferase-like (Major domain)"/>
    <property type="match status" value="1"/>
</dbReference>
<dbReference type="SUPFAM" id="SSF53383">
    <property type="entry name" value="PLP-dependent transferases"/>
    <property type="match status" value="1"/>
</dbReference>
<dbReference type="WBParaSite" id="EEL_0000565401-mRNA-1">
    <property type="protein sequence ID" value="EEL_0000565401-mRNA-1"/>
    <property type="gene ID" value="EEL_0000565401"/>
</dbReference>
<dbReference type="AlphaFoldDB" id="A0A0R3RUF3"/>
<comment type="cofactor">
    <cofactor evidence="1 11">
        <name>pyridoxal 5'-phosphate</name>
        <dbReference type="ChEBI" id="CHEBI:597326"/>
    </cofactor>
</comment>
<dbReference type="EC" id="4.1.1.28" evidence="8"/>
<dbReference type="GO" id="GO:0006520">
    <property type="term" value="P:amino acid metabolic process"/>
    <property type="evidence" value="ECO:0007669"/>
    <property type="project" value="InterPro"/>
</dbReference>
<comment type="subunit">
    <text evidence="3">Homodimer.</text>
</comment>
<evidence type="ECO:0000313" key="13">
    <source>
        <dbReference type="WBParaSite" id="EEL_0000565401-mRNA-1"/>
    </source>
</evidence>
<dbReference type="PANTHER" id="PTHR11999">
    <property type="entry name" value="GROUP II PYRIDOXAL-5-PHOSPHATE DECARBOXYLASE"/>
    <property type="match status" value="1"/>
</dbReference>
<evidence type="ECO:0000256" key="6">
    <source>
        <dbReference type="ARBA" id="ARBA00022898"/>
    </source>
</evidence>
<reference evidence="13" key="1">
    <citation type="submission" date="2017-02" db="UniProtKB">
        <authorList>
            <consortium name="WormBaseParasite"/>
        </authorList>
    </citation>
    <scope>IDENTIFICATION</scope>
</reference>
<evidence type="ECO:0000256" key="7">
    <source>
        <dbReference type="ARBA" id="ARBA00023239"/>
    </source>
</evidence>
<evidence type="ECO:0000256" key="3">
    <source>
        <dbReference type="ARBA" id="ARBA00011738"/>
    </source>
</evidence>
<dbReference type="InterPro" id="IPR010977">
    <property type="entry name" value="Aromatic_deC"/>
</dbReference>
<evidence type="ECO:0000256" key="5">
    <source>
        <dbReference type="ARBA" id="ARBA00022793"/>
    </source>
</evidence>
<dbReference type="Proteomes" id="UP000050640">
    <property type="component" value="Unplaced"/>
</dbReference>
<keyword evidence="7 11" id="KW-0456">Lyase</keyword>
<name>A0A0R3RUF3_9BILA</name>
<evidence type="ECO:0000256" key="1">
    <source>
        <dbReference type="ARBA" id="ARBA00001933"/>
    </source>
</evidence>
<dbReference type="InterPro" id="IPR002129">
    <property type="entry name" value="PyrdxlP-dep_de-COase"/>
</dbReference>
<evidence type="ECO:0000256" key="8">
    <source>
        <dbReference type="ARBA" id="ARBA00038886"/>
    </source>
</evidence>
<dbReference type="Gene3D" id="3.90.1150.10">
    <property type="entry name" value="Aspartate Aminotransferase, domain 1"/>
    <property type="match status" value="1"/>
</dbReference>
<dbReference type="GO" id="GO:0042427">
    <property type="term" value="P:serotonin biosynthetic process"/>
    <property type="evidence" value="ECO:0007669"/>
    <property type="project" value="TreeGrafter"/>
</dbReference>
<comment type="similarity">
    <text evidence="2 11">Belongs to the group II decarboxylase family.</text>
</comment>
<dbReference type="GO" id="GO:0019752">
    <property type="term" value="P:carboxylic acid metabolic process"/>
    <property type="evidence" value="ECO:0007669"/>
    <property type="project" value="InterPro"/>
</dbReference>
<dbReference type="GO" id="GO:0042423">
    <property type="term" value="P:catecholamine biosynthetic process"/>
    <property type="evidence" value="ECO:0007669"/>
    <property type="project" value="UniProtKB-KW"/>
</dbReference>
<protein>
    <recommendedName>
        <fullName evidence="9">Aromatic-L-amino-acid decarboxylase</fullName>
        <ecNumber evidence="8">4.1.1.28</ecNumber>
    </recommendedName>
    <alternativeName>
        <fullName evidence="10">DOPA decarboxylase</fullName>
    </alternativeName>
</protein>
<accession>A0A0R3RUF3</accession>
<dbReference type="GO" id="GO:0005737">
    <property type="term" value="C:cytoplasm"/>
    <property type="evidence" value="ECO:0007669"/>
    <property type="project" value="TreeGrafter"/>
</dbReference>
<dbReference type="PANTHER" id="PTHR11999:SF167">
    <property type="entry name" value="AROMATIC-L-AMINO-ACID DECARBOXYLASE"/>
    <property type="match status" value="1"/>
</dbReference>
<dbReference type="GO" id="GO:0004058">
    <property type="term" value="F:aromatic-L-amino-acid decarboxylase activity"/>
    <property type="evidence" value="ECO:0007669"/>
    <property type="project" value="UniProtKB-EC"/>
</dbReference>
<organism evidence="12 13">
    <name type="scientific">Elaeophora elaphi</name>
    <dbReference type="NCBI Taxonomy" id="1147741"/>
    <lineage>
        <taxon>Eukaryota</taxon>
        <taxon>Metazoa</taxon>
        <taxon>Ecdysozoa</taxon>
        <taxon>Nematoda</taxon>
        <taxon>Chromadorea</taxon>
        <taxon>Rhabditida</taxon>
        <taxon>Spirurina</taxon>
        <taxon>Spiruromorpha</taxon>
        <taxon>Filarioidea</taxon>
        <taxon>Onchocercidae</taxon>
        <taxon>Elaeophora</taxon>
    </lineage>
</organism>
<dbReference type="InterPro" id="IPR015421">
    <property type="entry name" value="PyrdxlP-dep_Trfase_major"/>
</dbReference>
<evidence type="ECO:0000313" key="12">
    <source>
        <dbReference type="Proteomes" id="UP000050640"/>
    </source>
</evidence>